<dbReference type="GO" id="GO:0051539">
    <property type="term" value="F:4 iron, 4 sulfur cluster binding"/>
    <property type="evidence" value="ECO:0007669"/>
    <property type="project" value="UniProtKB-KW"/>
</dbReference>
<dbReference type="Proteomes" id="UP000799764">
    <property type="component" value="Unassembled WGS sequence"/>
</dbReference>
<dbReference type="InterPro" id="IPR013785">
    <property type="entry name" value="Aldolase_TIM"/>
</dbReference>
<dbReference type="SFLD" id="SFLDG01070">
    <property type="entry name" value="PLP-dependent"/>
    <property type="match status" value="1"/>
</dbReference>
<evidence type="ECO:0000256" key="7">
    <source>
        <dbReference type="ARBA" id="ARBA00023014"/>
    </source>
</evidence>
<proteinExistence type="predicted"/>
<protein>
    <recommendedName>
        <fullName evidence="10">Lysine 2,3-aminomutase</fullName>
    </recommendedName>
</protein>
<dbReference type="GO" id="GO:0003824">
    <property type="term" value="F:catalytic activity"/>
    <property type="evidence" value="ECO:0007669"/>
    <property type="project" value="InterPro"/>
</dbReference>
<keyword evidence="4" id="KW-0479">Metal-binding</keyword>
<evidence type="ECO:0000256" key="2">
    <source>
        <dbReference type="ARBA" id="ARBA00022485"/>
    </source>
</evidence>
<keyword evidence="5" id="KW-0663">Pyridoxal phosphate</keyword>
<dbReference type="InterPro" id="IPR007197">
    <property type="entry name" value="rSAM"/>
</dbReference>
<evidence type="ECO:0000256" key="5">
    <source>
        <dbReference type="ARBA" id="ARBA00022898"/>
    </source>
</evidence>
<evidence type="ECO:0008006" key="10">
    <source>
        <dbReference type="Google" id="ProtNLM"/>
    </source>
</evidence>
<name>A0A9P4PWK9_9PLEO</name>
<dbReference type="GO" id="GO:0046872">
    <property type="term" value="F:metal ion binding"/>
    <property type="evidence" value="ECO:0007669"/>
    <property type="project" value="UniProtKB-KW"/>
</dbReference>
<evidence type="ECO:0000256" key="4">
    <source>
        <dbReference type="ARBA" id="ARBA00022723"/>
    </source>
</evidence>
<accession>A0A9P4PWK9</accession>
<dbReference type="OrthoDB" id="5396721at2759"/>
<dbReference type="InterPro" id="IPR003739">
    <property type="entry name" value="Lys_aminomutase/Glu_NH3_mut"/>
</dbReference>
<dbReference type="EMBL" id="MU001493">
    <property type="protein sequence ID" value="KAF2450239.1"/>
    <property type="molecule type" value="Genomic_DNA"/>
</dbReference>
<sequence>MFTKSSIPSLFKRYAAPMDPLPYQVAANVFPMRVNNHVAGDLIDWSNVPDDPIFQLAFPQPGMLMPNDLATMSKAAGLGMSKAGLQHLAEEIRAKMNPHPANQKTENVPRIGEETFAGMQHKYRETVLFFPSEGQYCHAFCTYCFRWAQFTSVGSSQTFKSSNGLQLRDYLLQNPQVKDVLFTGGDPMVMPPQVLRSYLEPLYAGPNAPKTLDTIRIGSKSLAWWPYKYTTDPDAKQTLSLFEEVVKSGKQLAFQAHFSHPRELEHPAAQAAVRNIRMTGAQIRGQAPLIRHVNDDSNIWRKMWNLQTRLGIVPYYMFVERDTGASHYWNVPLGRAHKIFNEAYRGIAGTARTVRGPSMSASPGKVGVIGVEMIAGEKVFALQFWQARDPSWMGRIFFATYDPEATWLSDLKPAFGESEFFFEPRYRELVKMAKDKASGQIIE</sequence>
<gene>
    <name evidence="8" type="ORF">P171DRAFT_402524</name>
</gene>
<evidence type="ECO:0000256" key="1">
    <source>
        <dbReference type="ARBA" id="ARBA00001933"/>
    </source>
</evidence>
<organism evidence="8 9">
    <name type="scientific">Karstenula rhodostoma CBS 690.94</name>
    <dbReference type="NCBI Taxonomy" id="1392251"/>
    <lineage>
        <taxon>Eukaryota</taxon>
        <taxon>Fungi</taxon>
        <taxon>Dikarya</taxon>
        <taxon>Ascomycota</taxon>
        <taxon>Pezizomycotina</taxon>
        <taxon>Dothideomycetes</taxon>
        <taxon>Pleosporomycetidae</taxon>
        <taxon>Pleosporales</taxon>
        <taxon>Massarineae</taxon>
        <taxon>Didymosphaeriaceae</taxon>
        <taxon>Karstenula</taxon>
    </lineage>
</organism>
<comment type="caution">
    <text evidence="8">The sequence shown here is derived from an EMBL/GenBank/DDBJ whole genome shotgun (WGS) entry which is preliminary data.</text>
</comment>
<reference evidence="8" key="1">
    <citation type="journal article" date="2020" name="Stud. Mycol.">
        <title>101 Dothideomycetes genomes: a test case for predicting lifestyles and emergence of pathogens.</title>
        <authorList>
            <person name="Haridas S."/>
            <person name="Albert R."/>
            <person name="Binder M."/>
            <person name="Bloem J."/>
            <person name="Labutti K."/>
            <person name="Salamov A."/>
            <person name="Andreopoulos B."/>
            <person name="Baker S."/>
            <person name="Barry K."/>
            <person name="Bills G."/>
            <person name="Bluhm B."/>
            <person name="Cannon C."/>
            <person name="Castanera R."/>
            <person name="Culley D."/>
            <person name="Daum C."/>
            <person name="Ezra D."/>
            <person name="Gonzalez J."/>
            <person name="Henrissat B."/>
            <person name="Kuo A."/>
            <person name="Liang C."/>
            <person name="Lipzen A."/>
            <person name="Lutzoni F."/>
            <person name="Magnuson J."/>
            <person name="Mondo S."/>
            <person name="Nolan M."/>
            <person name="Ohm R."/>
            <person name="Pangilinan J."/>
            <person name="Park H.-J."/>
            <person name="Ramirez L."/>
            <person name="Alfaro M."/>
            <person name="Sun H."/>
            <person name="Tritt A."/>
            <person name="Yoshinaga Y."/>
            <person name="Zwiers L.-H."/>
            <person name="Turgeon B."/>
            <person name="Goodwin S."/>
            <person name="Spatafora J."/>
            <person name="Crous P."/>
            <person name="Grigoriev I."/>
        </authorList>
    </citation>
    <scope>NUCLEOTIDE SEQUENCE</scope>
    <source>
        <strain evidence="8">CBS 690.94</strain>
    </source>
</reference>
<dbReference type="InterPro" id="IPR058240">
    <property type="entry name" value="rSAM_sf"/>
</dbReference>
<keyword evidence="2" id="KW-0004">4Fe-4S</keyword>
<evidence type="ECO:0000256" key="6">
    <source>
        <dbReference type="ARBA" id="ARBA00023004"/>
    </source>
</evidence>
<keyword evidence="7" id="KW-0411">Iron-sulfur</keyword>
<keyword evidence="3" id="KW-0949">S-adenosyl-L-methionine</keyword>
<comment type="cofactor">
    <cofactor evidence="1">
        <name>pyridoxal 5'-phosphate</name>
        <dbReference type="ChEBI" id="CHEBI:597326"/>
    </cofactor>
</comment>
<dbReference type="Gene3D" id="3.20.20.70">
    <property type="entry name" value="Aldolase class I"/>
    <property type="match status" value="1"/>
</dbReference>
<evidence type="ECO:0000313" key="8">
    <source>
        <dbReference type="EMBL" id="KAF2450239.1"/>
    </source>
</evidence>
<dbReference type="SFLD" id="SFLDS00029">
    <property type="entry name" value="Radical_SAM"/>
    <property type="match status" value="1"/>
</dbReference>
<dbReference type="PANTHER" id="PTHR30538">
    <property type="entry name" value="LYSINE 2,3-AMINOMUTASE-RELATED"/>
    <property type="match status" value="1"/>
</dbReference>
<evidence type="ECO:0000313" key="9">
    <source>
        <dbReference type="Proteomes" id="UP000799764"/>
    </source>
</evidence>
<dbReference type="SUPFAM" id="SSF102114">
    <property type="entry name" value="Radical SAM enzymes"/>
    <property type="match status" value="1"/>
</dbReference>
<dbReference type="PANTHER" id="PTHR30538:SF0">
    <property type="entry name" value="L-LYSINE 2,3-AMINOMUTASE AQ_1632-RELATED"/>
    <property type="match status" value="1"/>
</dbReference>
<keyword evidence="6" id="KW-0408">Iron</keyword>
<keyword evidence="9" id="KW-1185">Reference proteome</keyword>
<dbReference type="AlphaFoldDB" id="A0A9P4PWK9"/>
<evidence type="ECO:0000256" key="3">
    <source>
        <dbReference type="ARBA" id="ARBA00022691"/>
    </source>
</evidence>